<proteinExistence type="predicted"/>
<sequence>MMDLFDKLSETKDAEKKLENAIKDLEELEKKCMPTIEKFLKYPSRCQFPRSLSFIKLLRNMVESMPSIWFIEKFFYRGLMLFKHRKITTFEIYIYFDPKQLIDMDSIQQQSPNCGFICTQKFRRQVPVDHNFLDKYNDSNSLRDFLEYINKICCDIFAARPHIMEIVQMKEIP</sequence>
<keyword evidence="2" id="KW-1185">Reference proteome</keyword>
<dbReference type="EMBL" id="AJWK01007128">
    <property type="status" value="NOT_ANNOTATED_CDS"/>
    <property type="molecule type" value="Genomic_DNA"/>
</dbReference>
<reference evidence="1" key="1">
    <citation type="submission" date="2020-05" db="UniProtKB">
        <authorList>
            <consortium name="EnsemblMetazoa"/>
        </authorList>
    </citation>
    <scope>IDENTIFICATION</scope>
    <source>
        <strain evidence="1">Jacobina</strain>
    </source>
</reference>
<name>A0A1B0CCV5_LUTLO</name>
<dbReference type="VEuPathDB" id="VectorBase:LLOJ002173"/>
<dbReference type="EnsemblMetazoa" id="LLOJ002173-RA">
    <property type="protein sequence ID" value="LLOJ002173-PA"/>
    <property type="gene ID" value="LLOJ002173"/>
</dbReference>
<dbReference type="Proteomes" id="UP000092461">
    <property type="component" value="Unassembled WGS sequence"/>
</dbReference>
<accession>A0A1B0CCV5</accession>
<dbReference type="AlphaFoldDB" id="A0A1B0CCV5"/>
<evidence type="ECO:0000313" key="2">
    <source>
        <dbReference type="Proteomes" id="UP000092461"/>
    </source>
</evidence>
<evidence type="ECO:0000313" key="1">
    <source>
        <dbReference type="EnsemblMetazoa" id="LLOJ002173-PA"/>
    </source>
</evidence>
<protein>
    <submittedName>
        <fullName evidence="1">Uncharacterized protein</fullName>
    </submittedName>
</protein>
<organism evidence="1 2">
    <name type="scientific">Lutzomyia longipalpis</name>
    <name type="common">Sand fly</name>
    <dbReference type="NCBI Taxonomy" id="7200"/>
    <lineage>
        <taxon>Eukaryota</taxon>
        <taxon>Metazoa</taxon>
        <taxon>Ecdysozoa</taxon>
        <taxon>Arthropoda</taxon>
        <taxon>Hexapoda</taxon>
        <taxon>Insecta</taxon>
        <taxon>Pterygota</taxon>
        <taxon>Neoptera</taxon>
        <taxon>Endopterygota</taxon>
        <taxon>Diptera</taxon>
        <taxon>Nematocera</taxon>
        <taxon>Psychodoidea</taxon>
        <taxon>Psychodidae</taxon>
        <taxon>Lutzomyia</taxon>
        <taxon>Lutzomyia</taxon>
    </lineage>
</organism>
<dbReference type="VEuPathDB" id="VectorBase:LLONM1_010353"/>